<name>A0ABS4E9M5_9FIRM</name>
<accession>A0ABS4E9M5</accession>
<dbReference type="RefSeq" id="WP_209456129.1">
    <property type="nucleotide sequence ID" value="NZ_BAAACS010000012.1"/>
</dbReference>
<dbReference type="Gene3D" id="3.30.2220.30">
    <property type="match status" value="1"/>
</dbReference>
<organism evidence="1 2">
    <name type="scientific">Metaclostridioides mangenotii</name>
    <dbReference type="NCBI Taxonomy" id="1540"/>
    <lineage>
        <taxon>Bacteria</taxon>
        <taxon>Bacillati</taxon>
        <taxon>Bacillota</taxon>
        <taxon>Clostridia</taxon>
        <taxon>Peptostreptococcales</taxon>
        <taxon>Peptostreptococcaceae</taxon>
        <taxon>Metaclostridioides</taxon>
    </lineage>
</organism>
<sequence>MKNLESFLNRSKANADNIKFVVDENIIDEEGNPIEWELRKLKAKDGDLARDEALQLNVNTQEAKFNQRLYTNKIMAMSVVYPDLNNAELQDAYGVRTPEDLLVSMLDLVPYQKLEKQVDLINGFRKSFNEDKKEAKN</sequence>
<protein>
    <recommendedName>
        <fullName evidence="3">Phage XkdN-like protein</fullName>
    </recommendedName>
</protein>
<evidence type="ECO:0000313" key="2">
    <source>
        <dbReference type="Proteomes" id="UP000767291"/>
    </source>
</evidence>
<dbReference type="Pfam" id="PF08890">
    <property type="entry name" value="Phage_TAC_5"/>
    <property type="match status" value="1"/>
</dbReference>
<dbReference type="InterPro" id="IPR038559">
    <property type="entry name" value="XkdN-like_sf"/>
</dbReference>
<evidence type="ECO:0008006" key="3">
    <source>
        <dbReference type="Google" id="ProtNLM"/>
    </source>
</evidence>
<dbReference type="InterPro" id="IPR014986">
    <property type="entry name" value="XkdN-like"/>
</dbReference>
<dbReference type="EMBL" id="JAGGJX010000001">
    <property type="protein sequence ID" value="MBP1854650.1"/>
    <property type="molecule type" value="Genomic_DNA"/>
</dbReference>
<dbReference type="Proteomes" id="UP000767291">
    <property type="component" value="Unassembled WGS sequence"/>
</dbReference>
<reference evidence="1 2" key="1">
    <citation type="submission" date="2021-03" db="EMBL/GenBank/DDBJ databases">
        <title>Genomic Encyclopedia of Type Strains, Phase IV (KMG-IV): sequencing the most valuable type-strain genomes for metagenomic binning, comparative biology and taxonomic classification.</title>
        <authorList>
            <person name="Goeker M."/>
        </authorList>
    </citation>
    <scope>NUCLEOTIDE SEQUENCE [LARGE SCALE GENOMIC DNA]</scope>
    <source>
        <strain evidence="1 2">DSM 1289</strain>
    </source>
</reference>
<gene>
    <name evidence="1" type="ORF">J2Z43_001040</name>
</gene>
<keyword evidence="2" id="KW-1185">Reference proteome</keyword>
<proteinExistence type="predicted"/>
<evidence type="ECO:0000313" key="1">
    <source>
        <dbReference type="EMBL" id="MBP1854650.1"/>
    </source>
</evidence>
<comment type="caution">
    <text evidence="1">The sequence shown here is derived from an EMBL/GenBank/DDBJ whole genome shotgun (WGS) entry which is preliminary data.</text>
</comment>